<keyword evidence="1" id="KW-0472">Membrane</keyword>
<dbReference type="Proteomes" id="UP000325787">
    <property type="component" value="Chromosome"/>
</dbReference>
<proteinExistence type="predicted"/>
<dbReference type="KEGG" id="ssyi:EKG83_03595"/>
<sequence length="151" mass="15771">MLSATGSAAVTLLAAAATALVLVRAGAPWHWAVLVALPAGGLALLAGRLPQPTDIAWAAPPVGVTGGSSTHASALAGRFAEAAADRDRFTRRVQPRLRRLAEARLRQVHGVPDLDDPRARTVLDPDLFRLLTDPSASLPEPARLAELLEGL</sequence>
<gene>
    <name evidence="2" type="ORF">EKG83_03595</name>
</gene>
<keyword evidence="3" id="KW-1185">Reference proteome</keyword>
<reference evidence="3" key="1">
    <citation type="journal article" date="2021" name="Curr. Microbiol.">
        <title>Complete genome of nocamycin-producing strain Saccharothrix syringae NRRL B-16468 reveals the biosynthetic potential for secondary metabolites.</title>
        <authorList>
            <person name="Mo X."/>
            <person name="Yang S."/>
        </authorList>
    </citation>
    <scope>NUCLEOTIDE SEQUENCE [LARGE SCALE GENOMIC DNA]</scope>
    <source>
        <strain evidence="3">ATCC 51364 / DSM 43886 / JCM 6844 / KCTC 9398 / NBRC 14523 / NRRL B-16468 / INA 2240</strain>
    </source>
</reference>
<keyword evidence="1" id="KW-0812">Transmembrane</keyword>
<evidence type="ECO:0000313" key="3">
    <source>
        <dbReference type="Proteomes" id="UP000325787"/>
    </source>
</evidence>
<evidence type="ECO:0000313" key="2">
    <source>
        <dbReference type="EMBL" id="QFZ24007.1"/>
    </source>
</evidence>
<feature type="transmembrane region" description="Helical" evidence="1">
    <location>
        <begin position="29"/>
        <end position="47"/>
    </location>
</feature>
<dbReference type="AlphaFoldDB" id="A0A5Q0HCH7"/>
<name>A0A5Q0HCH7_SACSY</name>
<keyword evidence="1" id="KW-1133">Transmembrane helix</keyword>
<protein>
    <submittedName>
        <fullName evidence="2">Uncharacterized protein</fullName>
    </submittedName>
</protein>
<accession>A0A5Q0HCH7</accession>
<organism evidence="2 3">
    <name type="scientific">Saccharothrix syringae</name>
    <name type="common">Nocardiopsis syringae</name>
    <dbReference type="NCBI Taxonomy" id="103733"/>
    <lineage>
        <taxon>Bacteria</taxon>
        <taxon>Bacillati</taxon>
        <taxon>Actinomycetota</taxon>
        <taxon>Actinomycetes</taxon>
        <taxon>Pseudonocardiales</taxon>
        <taxon>Pseudonocardiaceae</taxon>
        <taxon>Saccharothrix</taxon>
    </lineage>
</organism>
<dbReference type="EMBL" id="CP034550">
    <property type="protein sequence ID" value="QFZ24007.1"/>
    <property type="molecule type" value="Genomic_DNA"/>
</dbReference>
<evidence type="ECO:0000256" key="1">
    <source>
        <dbReference type="SAM" id="Phobius"/>
    </source>
</evidence>